<proteinExistence type="inferred from homology"/>
<evidence type="ECO:0000313" key="4">
    <source>
        <dbReference type="Proteomes" id="UP000377224"/>
    </source>
</evidence>
<dbReference type="InterPro" id="IPR051141">
    <property type="entry name" value="UPF0339_domain"/>
</dbReference>
<name>A0A423M2X4_PSEFL</name>
<dbReference type="Proteomes" id="UP000377224">
    <property type="component" value="Unassembled WGS sequence"/>
</dbReference>
<accession>A0A423M2X4</accession>
<dbReference type="PANTHER" id="PTHR40606">
    <property type="match status" value="1"/>
</dbReference>
<dbReference type="Pfam" id="PF07411">
    <property type="entry name" value="DUF1508"/>
    <property type="match status" value="2"/>
</dbReference>
<evidence type="ECO:0000313" key="3">
    <source>
        <dbReference type="EMBL" id="VVO87614.1"/>
    </source>
</evidence>
<dbReference type="SUPFAM" id="SSF160113">
    <property type="entry name" value="YegP-like"/>
    <property type="match status" value="2"/>
</dbReference>
<dbReference type="InterPro" id="IPR036913">
    <property type="entry name" value="YegP-like_sf"/>
</dbReference>
<evidence type="ECO:0000259" key="2">
    <source>
        <dbReference type="Pfam" id="PF07411"/>
    </source>
</evidence>
<feature type="domain" description="DUF1508" evidence="2">
    <location>
        <begin position="12"/>
        <end position="53"/>
    </location>
</feature>
<dbReference type="PANTHER" id="PTHR40606:SF1">
    <property type="entry name" value="UPF0339 PROTEIN YEGP"/>
    <property type="match status" value="1"/>
</dbReference>
<reference evidence="3 4" key="1">
    <citation type="submission" date="2019-09" db="EMBL/GenBank/DDBJ databases">
        <authorList>
            <person name="Chandra G."/>
            <person name="Truman W A."/>
        </authorList>
    </citation>
    <scope>NUCLEOTIDE SEQUENCE [LARGE SCALE GENOMIC DNA]</scope>
    <source>
        <strain evidence="3">PS896</strain>
    </source>
</reference>
<gene>
    <name evidence="3" type="ORF">PS896_02150</name>
</gene>
<dbReference type="AlphaFoldDB" id="A0A423M2X4"/>
<dbReference type="InterPro" id="IPR010879">
    <property type="entry name" value="DUF1508"/>
</dbReference>
<comment type="similarity">
    <text evidence="1">Belongs to the UPF0339 family. Duplicated subfamily.</text>
</comment>
<dbReference type="RefSeq" id="WP_123441820.1">
    <property type="nucleotide sequence ID" value="NZ_CABVIN010000002.1"/>
</dbReference>
<evidence type="ECO:0000256" key="1">
    <source>
        <dbReference type="ARBA" id="ARBA00007576"/>
    </source>
</evidence>
<dbReference type="Gene3D" id="2.30.29.80">
    <property type="match status" value="1"/>
</dbReference>
<feature type="domain" description="DUF1508" evidence="2">
    <location>
        <begin position="63"/>
        <end position="108"/>
    </location>
</feature>
<sequence length="111" mass="12549">MRARFEIRWATSDGRYFHLKAPNGEIILFSETYKTLAGCENGIGSCREHAPYDRFYGRFVTKGEQFSFHVRAANNRIVGQSELYDSAHAREAGIAAVKRHAPQADVVDLTK</sequence>
<protein>
    <recommendedName>
        <fullName evidence="2">DUF1508 domain-containing protein</fullName>
    </recommendedName>
</protein>
<organism evidence="3 4">
    <name type="scientific">Pseudomonas fluorescens</name>
    <dbReference type="NCBI Taxonomy" id="294"/>
    <lineage>
        <taxon>Bacteria</taxon>
        <taxon>Pseudomonadati</taxon>
        <taxon>Pseudomonadota</taxon>
        <taxon>Gammaproteobacteria</taxon>
        <taxon>Pseudomonadales</taxon>
        <taxon>Pseudomonadaceae</taxon>
        <taxon>Pseudomonas</taxon>
    </lineage>
</organism>
<dbReference type="EMBL" id="CABVIN010000002">
    <property type="protein sequence ID" value="VVO87614.1"/>
    <property type="molecule type" value="Genomic_DNA"/>
</dbReference>